<feature type="region of interest" description="Disordered" evidence="10">
    <location>
        <begin position="766"/>
        <end position="804"/>
    </location>
</feature>
<dbReference type="PROSITE" id="PS50174">
    <property type="entry name" value="G_PATCH"/>
    <property type="match status" value="1"/>
</dbReference>
<dbReference type="SMART" id="SM00360">
    <property type="entry name" value="RRM"/>
    <property type="match status" value="2"/>
</dbReference>
<dbReference type="WBParaSite" id="PSAMB.scaffold146size72888.g2573.t1">
    <property type="protein sequence ID" value="PSAMB.scaffold146size72888.g2573.t1"/>
    <property type="gene ID" value="PSAMB.scaffold146size72888.g2573"/>
</dbReference>
<proteinExistence type="predicted"/>
<reference evidence="15" key="1">
    <citation type="submission" date="2022-11" db="UniProtKB">
        <authorList>
            <consortium name="WormBaseParasite"/>
        </authorList>
    </citation>
    <scope>IDENTIFICATION</scope>
</reference>
<dbReference type="SMART" id="SM00443">
    <property type="entry name" value="G_patch"/>
    <property type="match status" value="1"/>
</dbReference>
<dbReference type="InterPro" id="IPR035979">
    <property type="entry name" value="RBD_domain_sf"/>
</dbReference>
<dbReference type="PROSITE" id="PS50102">
    <property type="entry name" value="RRM"/>
    <property type="match status" value="1"/>
</dbReference>
<name>A0A914V534_9BILA</name>
<evidence type="ECO:0000256" key="8">
    <source>
        <dbReference type="PROSITE-ProRule" id="PRU00176"/>
    </source>
</evidence>
<feature type="region of interest" description="Disordered" evidence="10">
    <location>
        <begin position="677"/>
        <end position="750"/>
    </location>
</feature>
<keyword evidence="7" id="KW-0539">Nucleus</keyword>
<accession>A0A914V534</accession>
<organism evidence="14 15">
    <name type="scientific">Plectus sambesii</name>
    <dbReference type="NCBI Taxonomy" id="2011161"/>
    <lineage>
        <taxon>Eukaryota</taxon>
        <taxon>Metazoa</taxon>
        <taxon>Ecdysozoa</taxon>
        <taxon>Nematoda</taxon>
        <taxon>Chromadorea</taxon>
        <taxon>Plectida</taxon>
        <taxon>Plectina</taxon>
        <taxon>Plectoidea</taxon>
        <taxon>Plectidae</taxon>
        <taxon>Plectus</taxon>
    </lineage>
</organism>
<dbReference type="InterPro" id="IPR000467">
    <property type="entry name" value="G_patch_dom"/>
</dbReference>
<evidence type="ECO:0000313" key="15">
    <source>
        <dbReference type="WBParaSite" id="PSAMB.scaffold146size72888.g2573.t1"/>
    </source>
</evidence>
<keyword evidence="14" id="KW-1185">Reference proteome</keyword>
<dbReference type="GO" id="GO:0005634">
    <property type="term" value="C:nucleus"/>
    <property type="evidence" value="ECO:0007669"/>
    <property type="project" value="UniProtKB-SubCell"/>
</dbReference>
<feature type="domain" description="RanBP2-type" evidence="13">
    <location>
        <begin position="318"/>
        <end position="347"/>
    </location>
</feature>
<dbReference type="GO" id="GO:0003723">
    <property type="term" value="F:RNA binding"/>
    <property type="evidence" value="ECO:0007669"/>
    <property type="project" value="UniProtKB-UniRule"/>
</dbReference>
<feature type="compositionally biased region" description="Basic and acidic residues" evidence="10">
    <location>
        <begin position="839"/>
        <end position="857"/>
    </location>
</feature>
<dbReference type="AlphaFoldDB" id="A0A914V534"/>
<feature type="region of interest" description="Disordered" evidence="10">
    <location>
        <begin position="830"/>
        <end position="864"/>
    </location>
</feature>
<dbReference type="Pfam" id="PF17780">
    <property type="entry name" value="OCRE"/>
    <property type="match status" value="1"/>
</dbReference>
<dbReference type="InterPro" id="IPR001876">
    <property type="entry name" value="Znf_RanBP2"/>
</dbReference>
<evidence type="ECO:0000256" key="5">
    <source>
        <dbReference type="ARBA" id="ARBA00022833"/>
    </source>
</evidence>
<feature type="compositionally biased region" description="Polar residues" evidence="10">
    <location>
        <begin position="735"/>
        <end position="749"/>
    </location>
</feature>
<feature type="region of interest" description="Disordered" evidence="10">
    <location>
        <begin position="1"/>
        <end position="209"/>
    </location>
</feature>
<evidence type="ECO:0000256" key="9">
    <source>
        <dbReference type="PROSITE-ProRule" id="PRU00322"/>
    </source>
</evidence>
<evidence type="ECO:0000259" key="12">
    <source>
        <dbReference type="PROSITE" id="PS50174"/>
    </source>
</evidence>
<dbReference type="SUPFAM" id="SSF90209">
    <property type="entry name" value="Ran binding protein zinc finger-like"/>
    <property type="match status" value="1"/>
</dbReference>
<feature type="compositionally biased region" description="Polar residues" evidence="10">
    <location>
        <begin position="1"/>
        <end position="15"/>
    </location>
</feature>
<comment type="subcellular location">
    <subcellularLocation>
        <location evidence="1">Nucleus</location>
    </subcellularLocation>
</comment>
<protein>
    <submittedName>
        <fullName evidence="15">RNA-binding protein 5</fullName>
    </submittedName>
</protein>
<dbReference type="Pfam" id="PF00076">
    <property type="entry name" value="RRM_1"/>
    <property type="match status" value="1"/>
</dbReference>
<dbReference type="GO" id="GO:0000398">
    <property type="term" value="P:mRNA splicing, via spliceosome"/>
    <property type="evidence" value="ECO:0007669"/>
    <property type="project" value="TreeGrafter"/>
</dbReference>
<feature type="compositionally biased region" description="Basic and acidic residues" evidence="10">
    <location>
        <begin position="890"/>
        <end position="909"/>
    </location>
</feature>
<dbReference type="SMART" id="SM00547">
    <property type="entry name" value="ZnF_RBZ"/>
    <property type="match status" value="1"/>
</dbReference>
<evidence type="ECO:0000256" key="4">
    <source>
        <dbReference type="ARBA" id="ARBA00022771"/>
    </source>
</evidence>
<evidence type="ECO:0000256" key="10">
    <source>
        <dbReference type="SAM" id="MobiDB-lite"/>
    </source>
</evidence>
<dbReference type="CDD" id="cd16162">
    <property type="entry name" value="OCRE_RBM5_like"/>
    <property type="match status" value="1"/>
</dbReference>
<evidence type="ECO:0000256" key="1">
    <source>
        <dbReference type="ARBA" id="ARBA00004123"/>
    </source>
</evidence>
<keyword evidence="6 8" id="KW-0694">RNA-binding</keyword>
<evidence type="ECO:0000256" key="2">
    <source>
        <dbReference type="ARBA" id="ARBA00022723"/>
    </source>
</evidence>
<evidence type="ECO:0000256" key="7">
    <source>
        <dbReference type="ARBA" id="ARBA00023242"/>
    </source>
</evidence>
<evidence type="ECO:0000259" key="13">
    <source>
        <dbReference type="PROSITE" id="PS50199"/>
    </source>
</evidence>
<dbReference type="InterPro" id="IPR036443">
    <property type="entry name" value="Znf_RanBP2_sf"/>
</dbReference>
<dbReference type="Proteomes" id="UP000887566">
    <property type="component" value="Unplaced"/>
</dbReference>
<dbReference type="PANTHER" id="PTHR13948">
    <property type="entry name" value="RNA-BINDING PROTEIN"/>
    <property type="match status" value="1"/>
</dbReference>
<dbReference type="Gene3D" id="4.10.1060.10">
    <property type="entry name" value="Zinc finger, RanBP2-type"/>
    <property type="match status" value="1"/>
</dbReference>
<feature type="domain" description="RRM" evidence="11">
    <location>
        <begin position="219"/>
        <end position="300"/>
    </location>
</feature>
<keyword evidence="5" id="KW-0862">Zinc</keyword>
<dbReference type="Gene3D" id="3.30.70.330">
    <property type="match status" value="2"/>
</dbReference>
<dbReference type="InterPro" id="IPR000504">
    <property type="entry name" value="RRM_dom"/>
</dbReference>
<feature type="compositionally biased region" description="Low complexity" evidence="10">
    <location>
        <begin position="783"/>
        <end position="795"/>
    </location>
</feature>
<evidence type="ECO:0000256" key="3">
    <source>
        <dbReference type="ARBA" id="ARBA00022737"/>
    </source>
</evidence>
<dbReference type="SUPFAM" id="SSF54928">
    <property type="entry name" value="RNA-binding domain, RBD"/>
    <property type="match status" value="1"/>
</dbReference>
<dbReference type="PROSITE" id="PS01358">
    <property type="entry name" value="ZF_RANBP2_1"/>
    <property type="match status" value="1"/>
</dbReference>
<evidence type="ECO:0000259" key="11">
    <source>
        <dbReference type="PROSITE" id="PS50102"/>
    </source>
</evidence>
<sequence length="1013" mass="113037">MGDYYNSSNVRQSRNPPDYYEQQRRIHNRQQPTAQSSQSAHQQQRGPEDESVVYVYDEEETYGRRNEEAVYVYDEGEYGDTDMRQASGPLVTIEEQLEAQAMLEQHGDYGQQQQMDMPPEPRSRSKEHRRSRSSSRSRRRSRTRSRSRSRSRGRRRSRSRSGSRSRRRRHKRSYSRSYSRSRSRSRSRSPRRRRRSSRSSEERDNRHFRYPRYQAEPHYTIAVKGLPIDCDENTIFTLIQQEGFQPKDVRILRKKDTGQSRGFGFIEFPDVASASAWMDHTQGYLIVDDRHHAELQYSVDKPGWNAPQPSGSGGPMQKFGDWICAKCTMNNFKKRDQCFKCGLPRNESDSMQERGFSEIGITPCDTLLFRDLPDQCDEQKVTESLKKVTALEPLCVSMGESKMFAYVQMRNVNEATQLLTTLTQMTCLRIDGCEGRSLALWNGLGLVVSVIVSYSKLPLTAILTGQTLTQTAEQINRMQRQFSQHPSQSMTNLNQSQTDAANAAAAVAQNALRKAHVMRHVTNEVLANQLEAMQAAQLVAAGLVAQPTQLLVHAQQRMLATKAAVEASTLQLGTVHTPFGELPRYPNPDTSLYQFEPKSGYYFDPSTGLYYDGNSRYYLNAETQKWLYWDSRYQTFLPCQQGQQAAADGSGSAQPPPPQAAVGEQVIAAAASSVEALPAEGVDGEGTKKETDKTEKAKSAKKIAQEMERWAKEQAKKKSTTGKAAGVAADANRPAGNSTDKPTAPSFSIRTGAADTAFNILERTKGGLLPFNDDSDGEDPPVATSSSSAQRTATSGQRPSESDDDIVDYSKLACLLCRRQFPSRDVLDKHVQLSNLHKQNLEARRGSSSASREEPSKVQHQPAGVDSLEAALAFASNASASSSASSSLQYRDRAKERRQKYGHDKKLLSDLEAPSDDLKQKYLSSRAAEDAEMALTVPLDSSNKGSKLLRSMGWSEGQGLGRNNQGIVDPIMADRRVQGAGLGAVGSKVKTAPNATYKESVKAALRDRYYELE</sequence>
<feature type="compositionally biased region" description="Low complexity" evidence="10">
    <location>
        <begin position="30"/>
        <end position="44"/>
    </location>
</feature>
<dbReference type="InterPro" id="IPR012677">
    <property type="entry name" value="Nucleotide-bd_a/b_plait_sf"/>
</dbReference>
<keyword evidence="3" id="KW-0677">Repeat</keyword>
<evidence type="ECO:0000256" key="6">
    <source>
        <dbReference type="ARBA" id="ARBA00022884"/>
    </source>
</evidence>
<dbReference type="PROSITE" id="PS50199">
    <property type="entry name" value="ZF_RANBP2_2"/>
    <property type="match status" value="1"/>
</dbReference>
<dbReference type="PANTHER" id="PTHR13948:SF3">
    <property type="entry name" value="FI21118P1"/>
    <property type="match status" value="1"/>
</dbReference>
<feature type="domain" description="G-patch" evidence="12">
    <location>
        <begin position="941"/>
        <end position="987"/>
    </location>
</feature>
<dbReference type="InterPro" id="IPR041591">
    <property type="entry name" value="OCRE"/>
</dbReference>
<keyword evidence="2" id="KW-0479">Metal-binding</keyword>
<feature type="compositionally biased region" description="Basic and acidic residues" evidence="10">
    <location>
        <begin position="198"/>
        <end position="207"/>
    </location>
</feature>
<feature type="compositionally biased region" description="Basic residues" evidence="10">
    <location>
        <begin position="125"/>
        <end position="197"/>
    </location>
</feature>
<keyword evidence="4 9" id="KW-0863">Zinc-finger</keyword>
<dbReference type="Pfam" id="PF01585">
    <property type="entry name" value="G-patch"/>
    <property type="match status" value="1"/>
</dbReference>
<dbReference type="GO" id="GO:0008270">
    <property type="term" value="F:zinc ion binding"/>
    <property type="evidence" value="ECO:0007669"/>
    <property type="project" value="UniProtKB-KW"/>
</dbReference>
<evidence type="ECO:0000313" key="14">
    <source>
        <dbReference type="Proteomes" id="UP000887566"/>
    </source>
</evidence>
<feature type="region of interest" description="Disordered" evidence="10">
    <location>
        <begin position="883"/>
        <end position="912"/>
    </location>
</feature>
<feature type="compositionally biased region" description="Basic and acidic residues" evidence="10">
    <location>
        <begin position="685"/>
        <end position="716"/>
    </location>
</feature>